<accession>A0AAP6Y7F4</accession>
<keyword evidence="1" id="KW-0472">Membrane</keyword>
<sequence length="267" mass="30279">MNATYKTLITVSIFFLSLPVLADDKVSNVSITFFDDYGDILKSIIPLIVAIVTAGVAIFVTKIARKAPDAAVKLEQLKFIEGLVYDKAWSKPESYFVVEEAFKLYYKTYIPIDIIKLLANVEERFFAFSYYANVGGLISFDKQRGKIKSLSEKGKNLRIGALLSLGIMFLHFCFISFVLAIFLFSKSNFLGVALGCIFTIFFIFCGWAAYSSFDNMIDLKANFRRFESKLEGKFEATEINTSDMTIIIFSIIIIDVLWLAFLCINYF</sequence>
<reference evidence="3 4" key="1">
    <citation type="submission" date="2020-04" db="EMBL/GenBank/DDBJ databases">
        <title>Genome sequencing and assembly of Pseudoalteromonas arctica.</title>
        <authorList>
            <person name="Cook G.M."/>
        </authorList>
    </citation>
    <scope>NUCLEOTIDE SEQUENCE [LARGE SCALE GENOMIC DNA]</scope>
    <source>
        <strain evidence="3 4">NEC-BIFX-2020_001</strain>
    </source>
</reference>
<evidence type="ECO:0000256" key="2">
    <source>
        <dbReference type="SAM" id="SignalP"/>
    </source>
</evidence>
<organism evidence="3 4">
    <name type="scientific">Pseudoalteromonas arctica</name>
    <dbReference type="NCBI Taxonomy" id="394751"/>
    <lineage>
        <taxon>Bacteria</taxon>
        <taxon>Pseudomonadati</taxon>
        <taxon>Pseudomonadota</taxon>
        <taxon>Gammaproteobacteria</taxon>
        <taxon>Alteromonadales</taxon>
        <taxon>Pseudoalteromonadaceae</taxon>
        <taxon>Pseudoalteromonas</taxon>
    </lineage>
</organism>
<keyword evidence="1" id="KW-0812">Transmembrane</keyword>
<feature type="transmembrane region" description="Helical" evidence="1">
    <location>
        <begin position="159"/>
        <end position="183"/>
    </location>
</feature>
<comment type="caution">
    <text evidence="3">The sequence shown here is derived from an EMBL/GenBank/DDBJ whole genome shotgun (WGS) entry which is preliminary data.</text>
</comment>
<gene>
    <name evidence="3" type="ORF">HHE94_19310</name>
</gene>
<feature type="transmembrane region" description="Helical" evidence="1">
    <location>
        <begin position="189"/>
        <end position="210"/>
    </location>
</feature>
<keyword evidence="1" id="KW-1133">Transmembrane helix</keyword>
<dbReference type="Proteomes" id="UP000549590">
    <property type="component" value="Unassembled WGS sequence"/>
</dbReference>
<feature type="transmembrane region" description="Helical" evidence="1">
    <location>
        <begin position="246"/>
        <end position="266"/>
    </location>
</feature>
<feature type="chain" id="PRO_5043013267" evidence="2">
    <location>
        <begin position="23"/>
        <end position="267"/>
    </location>
</feature>
<evidence type="ECO:0000313" key="3">
    <source>
        <dbReference type="EMBL" id="NMP04855.1"/>
    </source>
</evidence>
<keyword evidence="2" id="KW-0732">Signal</keyword>
<name>A0AAP6Y7F4_9GAMM</name>
<proteinExistence type="predicted"/>
<evidence type="ECO:0000313" key="4">
    <source>
        <dbReference type="Proteomes" id="UP000549590"/>
    </source>
</evidence>
<feature type="transmembrane region" description="Helical" evidence="1">
    <location>
        <begin position="46"/>
        <end position="64"/>
    </location>
</feature>
<dbReference type="RefSeq" id="WP_169045270.1">
    <property type="nucleotide sequence ID" value="NZ_JABBYB010000015.1"/>
</dbReference>
<dbReference type="AlphaFoldDB" id="A0AAP6Y7F4"/>
<evidence type="ECO:0000256" key="1">
    <source>
        <dbReference type="SAM" id="Phobius"/>
    </source>
</evidence>
<dbReference type="EMBL" id="JABBYB010000015">
    <property type="protein sequence ID" value="NMP04855.1"/>
    <property type="molecule type" value="Genomic_DNA"/>
</dbReference>
<feature type="signal peptide" evidence="2">
    <location>
        <begin position="1"/>
        <end position="22"/>
    </location>
</feature>
<protein>
    <submittedName>
        <fullName evidence="3">Uncharacterized protein</fullName>
    </submittedName>
</protein>